<reference evidence="1 3" key="1">
    <citation type="submission" date="2008-03" db="EMBL/GenBank/DDBJ databases">
        <title>Annotation of Ixodes scapularis.</title>
        <authorList>
            <consortium name="Ixodes scapularis Genome Project Consortium"/>
            <person name="Caler E."/>
            <person name="Hannick L.I."/>
            <person name="Bidwell S."/>
            <person name="Joardar V."/>
            <person name="Thiagarajan M."/>
            <person name="Amedeo P."/>
            <person name="Galinsky K.J."/>
            <person name="Schobel S."/>
            <person name="Inman J."/>
            <person name="Hostetler J."/>
            <person name="Miller J."/>
            <person name="Hammond M."/>
            <person name="Megy K."/>
            <person name="Lawson D."/>
            <person name="Kodira C."/>
            <person name="Sutton G."/>
            <person name="Meyer J."/>
            <person name="Hill C.A."/>
            <person name="Birren B."/>
            <person name="Nene V."/>
            <person name="Collins F."/>
            <person name="Alarcon-Chaidez F."/>
            <person name="Wikel S."/>
            <person name="Strausberg R."/>
        </authorList>
    </citation>
    <scope>NUCLEOTIDE SEQUENCE [LARGE SCALE GENOMIC DNA]</scope>
    <source>
        <strain evidence="3">Wikel</strain>
        <strain evidence="1">Wikel colony</strain>
    </source>
</reference>
<dbReference type="HOGENOM" id="CLU_1929881_0_0_1"/>
<dbReference type="PaxDb" id="6945-B7Q002"/>
<dbReference type="EMBL" id="ABJB010455186">
    <property type="status" value="NOT_ANNOTATED_CDS"/>
    <property type="molecule type" value="Genomic_DNA"/>
</dbReference>
<gene>
    <name evidence="1" type="ORF">IscW_ISCW010209</name>
</gene>
<organism>
    <name type="scientific">Ixodes scapularis</name>
    <name type="common">Black-legged tick</name>
    <name type="synonym">Deer tick</name>
    <dbReference type="NCBI Taxonomy" id="6945"/>
    <lineage>
        <taxon>Eukaryota</taxon>
        <taxon>Metazoa</taxon>
        <taxon>Ecdysozoa</taxon>
        <taxon>Arthropoda</taxon>
        <taxon>Chelicerata</taxon>
        <taxon>Arachnida</taxon>
        <taxon>Acari</taxon>
        <taxon>Parasitiformes</taxon>
        <taxon>Ixodida</taxon>
        <taxon>Ixodoidea</taxon>
        <taxon>Ixodidae</taxon>
        <taxon>Ixodinae</taxon>
        <taxon>Ixodes</taxon>
    </lineage>
</organism>
<dbReference type="VEuPathDB" id="VectorBase:ISCW010209"/>
<dbReference type="EMBL" id="ABJB010749563">
    <property type="status" value="NOT_ANNOTATED_CDS"/>
    <property type="molecule type" value="Genomic_DNA"/>
</dbReference>
<evidence type="ECO:0000313" key="2">
    <source>
        <dbReference type="EnsemblMetazoa" id="ISCW010209-PA"/>
    </source>
</evidence>
<evidence type="ECO:0000313" key="3">
    <source>
        <dbReference type="Proteomes" id="UP000001555"/>
    </source>
</evidence>
<dbReference type="EMBL" id="DS829064">
    <property type="protein sequence ID" value="EEC12174.1"/>
    <property type="molecule type" value="Genomic_DNA"/>
</dbReference>
<reference evidence="2" key="2">
    <citation type="submission" date="2020-05" db="UniProtKB">
        <authorList>
            <consortium name="EnsemblMetazoa"/>
        </authorList>
    </citation>
    <scope>IDENTIFICATION</scope>
    <source>
        <strain evidence="2">wikel</strain>
    </source>
</reference>
<dbReference type="VEuPathDB" id="VectorBase:ISCI010209"/>
<dbReference type="InParanoid" id="B7Q002"/>
<sequence>MRLTLKLRRRERKLKFARRIRTIRNNDSCSVHPDGSADSPFFLRIAAIPRTKSSASRVSESIPGFSFERGLVLAVQELQDRSIVRGRREMPEIRRDGTWSKRHLPCVCSLHSKPFYRYNGDPPLHHRIQPP</sequence>
<dbReference type="EnsemblMetazoa" id="ISCW010209-RA">
    <property type="protein sequence ID" value="ISCW010209-PA"/>
    <property type="gene ID" value="ISCW010209"/>
</dbReference>
<name>B7Q002_IXOSC</name>
<dbReference type="AlphaFoldDB" id="B7Q002"/>
<accession>B7Q002</accession>
<dbReference type="EMBL" id="ABJB010549164">
    <property type="status" value="NOT_ANNOTATED_CDS"/>
    <property type="molecule type" value="Genomic_DNA"/>
</dbReference>
<proteinExistence type="predicted"/>
<keyword evidence="3" id="KW-1185">Reference proteome</keyword>
<evidence type="ECO:0000313" key="1">
    <source>
        <dbReference type="EMBL" id="EEC12174.1"/>
    </source>
</evidence>
<protein>
    <submittedName>
        <fullName evidence="1 2">Uncharacterized protein</fullName>
    </submittedName>
</protein>
<dbReference type="Proteomes" id="UP000001555">
    <property type="component" value="Unassembled WGS sequence"/>
</dbReference>
<dbReference type="EMBL" id="ABJB010068824">
    <property type="status" value="NOT_ANNOTATED_CDS"/>
    <property type="molecule type" value="Genomic_DNA"/>
</dbReference>